<dbReference type="PANTHER" id="PTHR22901">
    <property type="entry name" value="SIALATE O-ACETYLESTERASE"/>
    <property type="match status" value="1"/>
</dbReference>
<feature type="domain" description="Sialate O-acetylesterase" evidence="2">
    <location>
        <begin position="114"/>
        <end position="223"/>
    </location>
</feature>
<dbReference type="GO" id="GO:0001681">
    <property type="term" value="F:sialate O-acetylesterase activity"/>
    <property type="evidence" value="ECO:0007669"/>
    <property type="project" value="InterPro"/>
</dbReference>
<protein>
    <submittedName>
        <fullName evidence="3">9-O-acetylesterase</fullName>
    </submittedName>
</protein>
<keyword evidence="1" id="KW-0378">Hydrolase</keyword>
<evidence type="ECO:0000256" key="1">
    <source>
        <dbReference type="ARBA" id="ARBA00022801"/>
    </source>
</evidence>
<evidence type="ECO:0000313" key="4">
    <source>
        <dbReference type="Proteomes" id="UP000642809"/>
    </source>
</evidence>
<accession>A0A8J3CX68</accession>
<dbReference type="GO" id="GO:0005975">
    <property type="term" value="P:carbohydrate metabolic process"/>
    <property type="evidence" value="ECO:0007669"/>
    <property type="project" value="TreeGrafter"/>
</dbReference>
<evidence type="ECO:0000313" key="3">
    <source>
        <dbReference type="EMBL" id="GHB32120.1"/>
    </source>
</evidence>
<dbReference type="SUPFAM" id="SSF52266">
    <property type="entry name" value="SGNH hydrolase"/>
    <property type="match status" value="1"/>
</dbReference>
<evidence type="ECO:0000259" key="2">
    <source>
        <dbReference type="Pfam" id="PF03629"/>
    </source>
</evidence>
<dbReference type="PANTHER" id="PTHR22901:SF0">
    <property type="entry name" value="SIALATE O-ACETYLESTERASE"/>
    <property type="match status" value="1"/>
</dbReference>
<sequence length="657" mass="73864">MNSPNNNTFSIKSILVLIGLVFLAGGDLYADLRLPKLISDGMVLQREQAVKIWGWAESGQEVSVELLGKKFATSTGADGTWEVVLEPQQAGGPHKMIIATQKESIYIQDIWFGDVWLTSGQSNMETTMERVSPLFPEEFKLAAYPTIRYFDVPDTYNFVEGNLDLPSGTWLKPTRETLPVFSAIGYFFAKNLAHTHQIPIGIINASVGGSPIQAWLPKDALQKFPQDYEEAMYFAQDGVIAALEKSEREKKEAWIKQLDGADLGLSEGDTPWFDPSMDDASWKMIPDLFAIPEVDGDLKNGVFWFRKEVFLTDEQLPERESALLMGTMVDSDRTFVNGILVGTTGYQYPPRRYTIPEGVLKSGKNVITVRLVSERGKPQFIEQKPYSLEVNDGMIELERDWKFAIGARINPAPTQTSVRLKPLGLFQGMIFPMKSISLKGILWYQGESNTGAVEVYEQQFHELIYGWREFLNKPDLPFIYVQLPNFMAPSENPQESNWAQMREIQRKAHKIPNTGMAITIDVGEANDIHPLDKKSVADRLAMQAQKIVYGSENGPFSGPLPDNVYLEDQKIRMTFVEVGEGLRLRDGELVYGFALSGPDGHFHWCEARIVASNTIEVSIPSFISSPKTLRYAWANNPEKSNLVNHLELPASPFQIIF</sequence>
<dbReference type="Proteomes" id="UP000642809">
    <property type="component" value="Unassembled WGS sequence"/>
</dbReference>
<proteinExistence type="predicted"/>
<dbReference type="Gene3D" id="2.60.120.260">
    <property type="entry name" value="Galactose-binding domain-like"/>
    <property type="match status" value="1"/>
</dbReference>
<gene>
    <name evidence="3" type="ORF">GCM10008106_11350</name>
</gene>
<dbReference type="InterPro" id="IPR039329">
    <property type="entry name" value="SIAE"/>
</dbReference>
<dbReference type="EMBL" id="BMYF01000005">
    <property type="protein sequence ID" value="GHB32120.1"/>
    <property type="molecule type" value="Genomic_DNA"/>
</dbReference>
<dbReference type="Pfam" id="PF03629">
    <property type="entry name" value="SASA"/>
    <property type="match status" value="2"/>
</dbReference>
<dbReference type="InterPro" id="IPR036514">
    <property type="entry name" value="SGNH_hydro_sf"/>
</dbReference>
<keyword evidence="4" id="KW-1185">Reference proteome</keyword>
<feature type="domain" description="Sialate O-acetylesterase" evidence="2">
    <location>
        <begin position="434"/>
        <end position="535"/>
    </location>
</feature>
<dbReference type="RefSeq" id="WP_189579506.1">
    <property type="nucleotide sequence ID" value="NZ_BMYF01000005.1"/>
</dbReference>
<comment type="caution">
    <text evidence="3">The sequence shown here is derived from an EMBL/GenBank/DDBJ whole genome shotgun (WGS) entry which is preliminary data.</text>
</comment>
<name>A0A8J3CX68_9BACT</name>
<dbReference type="InterPro" id="IPR005181">
    <property type="entry name" value="SASA"/>
</dbReference>
<dbReference type="Gene3D" id="3.40.50.1110">
    <property type="entry name" value="SGNH hydrolase"/>
    <property type="match status" value="2"/>
</dbReference>
<organism evidence="3 4">
    <name type="scientific">Mongoliitalea lutea</name>
    <dbReference type="NCBI Taxonomy" id="849756"/>
    <lineage>
        <taxon>Bacteria</taxon>
        <taxon>Pseudomonadati</taxon>
        <taxon>Bacteroidota</taxon>
        <taxon>Cytophagia</taxon>
        <taxon>Cytophagales</taxon>
        <taxon>Cyclobacteriaceae</taxon>
        <taxon>Mongoliitalea</taxon>
    </lineage>
</organism>
<reference evidence="3" key="1">
    <citation type="journal article" date="2014" name="Int. J. Syst. Evol. Microbiol.">
        <title>Complete genome sequence of Corynebacterium casei LMG S-19264T (=DSM 44701T), isolated from a smear-ripened cheese.</title>
        <authorList>
            <consortium name="US DOE Joint Genome Institute (JGI-PGF)"/>
            <person name="Walter F."/>
            <person name="Albersmeier A."/>
            <person name="Kalinowski J."/>
            <person name="Ruckert C."/>
        </authorList>
    </citation>
    <scope>NUCLEOTIDE SEQUENCE</scope>
    <source>
        <strain evidence="3">KCTC 23224</strain>
    </source>
</reference>
<dbReference type="InterPro" id="IPR008979">
    <property type="entry name" value="Galactose-bd-like_sf"/>
</dbReference>
<reference evidence="3" key="2">
    <citation type="submission" date="2020-09" db="EMBL/GenBank/DDBJ databases">
        <authorList>
            <person name="Sun Q."/>
            <person name="Kim S."/>
        </authorList>
    </citation>
    <scope>NUCLEOTIDE SEQUENCE</scope>
    <source>
        <strain evidence="3">KCTC 23224</strain>
    </source>
</reference>
<dbReference type="SUPFAM" id="SSF49785">
    <property type="entry name" value="Galactose-binding domain-like"/>
    <property type="match status" value="1"/>
</dbReference>
<dbReference type="AlphaFoldDB" id="A0A8J3CX68"/>